<evidence type="ECO:0000313" key="5">
    <source>
        <dbReference type="Proteomes" id="UP000011648"/>
    </source>
</evidence>
<dbReference type="EMBL" id="AOIL01000034">
    <property type="protein sequence ID" value="ELY91863.1"/>
    <property type="molecule type" value="Genomic_DNA"/>
</dbReference>
<dbReference type="GO" id="GO:0016491">
    <property type="term" value="F:oxidoreductase activity"/>
    <property type="evidence" value="ECO:0007669"/>
    <property type="project" value="UniProtKB-KW"/>
</dbReference>
<dbReference type="PANTHER" id="PTHR43708">
    <property type="entry name" value="CONSERVED EXPRESSED OXIDOREDUCTASE (EUROFUNG)"/>
    <property type="match status" value="1"/>
</dbReference>
<proteinExistence type="inferred from homology"/>
<dbReference type="InterPro" id="IPR036291">
    <property type="entry name" value="NAD(P)-bd_dom_sf"/>
</dbReference>
<dbReference type="PANTHER" id="PTHR43708:SF5">
    <property type="entry name" value="CONSERVED EXPRESSED OXIDOREDUCTASE (EUROFUNG)-RELATED"/>
    <property type="match status" value="1"/>
</dbReference>
<evidence type="ECO:0000313" key="4">
    <source>
        <dbReference type="EMBL" id="ELY91863.1"/>
    </source>
</evidence>
<evidence type="ECO:0000256" key="1">
    <source>
        <dbReference type="ARBA" id="ARBA00010928"/>
    </source>
</evidence>
<dbReference type="SUPFAM" id="SSF51735">
    <property type="entry name" value="NAD(P)-binding Rossmann-fold domains"/>
    <property type="match status" value="1"/>
</dbReference>
<dbReference type="InterPro" id="IPR000683">
    <property type="entry name" value="Gfo/Idh/MocA-like_OxRdtase_N"/>
</dbReference>
<dbReference type="AlphaFoldDB" id="M0A3E1"/>
<protein>
    <recommendedName>
        <fullName evidence="3">Gfo/Idh/MocA-like oxidoreductase N-terminal domain-containing protein</fullName>
    </recommendedName>
</protein>
<sequence>MIELGVLGLDTSHSETFANILESRSNASVTAVWDGGDVRESEYTREFCERYGATRYDDPHAMIGDVDAAMVLTVDWNGHRHLAVPFLEAGIPTMVDKPVAGSVADVIAIERAAVRGGAPLFGGSALPFHPSVSSLAETMPDTAFSVGYGDTFYYGVHLVDSVRLLAGTDWTQVTPNHGPGRVATIDFADGSAATLRFDGPEGDGTFGFLTVGERTQTVQIGSSTAELEQMYEPFLDEFLAAVRGERDDRNRVTDAGTLLVGVQTALETGDPVTPDTGALETAEVASESFLADYEPYY</sequence>
<accession>M0A3E1</accession>
<dbReference type="STRING" id="1230458.C484_10206"/>
<dbReference type="InterPro" id="IPR051317">
    <property type="entry name" value="Gfo/Idh/MocA_oxidoreduct"/>
</dbReference>
<dbReference type="OrthoDB" id="190387at2157"/>
<dbReference type="PATRIC" id="fig|1230458.4.peg.2056"/>
<feature type="domain" description="Gfo/Idh/MocA-like oxidoreductase N-terminal" evidence="3">
    <location>
        <begin position="4"/>
        <end position="118"/>
    </location>
</feature>
<comment type="caution">
    <text evidence="4">The sequence shown here is derived from an EMBL/GenBank/DDBJ whole genome shotgun (WGS) entry which is preliminary data.</text>
</comment>
<dbReference type="Proteomes" id="UP000011648">
    <property type="component" value="Unassembled WGS sequence"/>
</dbReference>
<dbReference type="GO" id="GO:0000166">
    <property type="term" value="F:nucleotide binding"/>
    <property type="evidence" value="ECO:0007669"/>
    <property type="project" value="InterPro"/>
</dbReference>
<organism evidence="4 5">
    <name type="scientific">Natrialba taiwanensis DSM 12281</name>
    <dbReference type="NCBI Taxonomy" id="1230458"/>
    <lineage>
        <taxon>Archaea</taxon>
        <taxon>Methanobacteriati</taxon>
        <taxon>Methanobacteriota</taxon>
        <taxon>Stenosarchaea group</taxon>
        <taxon>Halobacteria</taxon>
        <taxon>Halobacteriales</taxon>
        <taxon>Natrialbaceae</taxon>
        <taxon>Natrialba</taxon>
    </lineage>
</organism>
<keyword evidence="2" id="KW-0560">Oxidoreductase</keyword>
<gene>
    <name evidence="4" type="ORF">C484_10206</name>
</gene>
<evidence type="ECO:0000259" key="3">
    <source>
        <dbReference type="Pfam" id="PF01408"/>
    </source>
</evidence>
<dbReference type="Gene3D" id="3.40.50.720">
    <property type="entry name" value="NAD(P)-binding Rossmann-like Domain"/>
    <property type="match status" value="1"/>
</dbReference>
<name>M0A3E1_9EURY</name>
<reference evidence="4 5" key="1">
    <citation type="journal article" date="2014" name="PLoS Genet.">
        <title>Phylogenetically driven sequencing of extremely halophilic archaea reveals strategies for static and dynamic osmo-response.</title>
        <authorList>
            <person name="Becker E.A."/>
            <person name="Seitzer P.M."/>
            <person name="Tritt A."/>
            <person name="Larsen D."/>
            <person name="Krusor M."/>
            <person name="Yao A.I."/>
            <person name="Wu D."/>
            <person name="Madern D."/>
            <person name="Eisen J.A."/>
            <person name="Darling A.E."/>
            <person name="Facciotti M.T."/>
        </authorList>
    </citation>
    <scope>NUCLEOTIDE SEQUENCE [LARGE SCALE GENOMIC DNA]</scope>
    <source>
        <strain evidence="4 5">DSM 12281</strain>
    </source>
</reference>
<keyword evidence="5" id="KW-1185">Reference proteome</keyword>
<evidence type="ECO:0000256" key="2">
    <source>
        <dbReference type="ARBA" id="ARBA00023002"/>
    </source>
</evidence>
<dbReference type="RefSeq" id="WP_006825793.1">
    <property type="nucleotide sequence ID" value="NZ_AOIL01000034.1"/>
</dbReference>
<dbReference type="Pfam" id="PF01408">
    <property type="entry name" value="GFO_IDH_MocA"/>
    <property type="match status" value="1"/>
</dbReference>
<comment type="similarity">
    <text evidence="1">Belongs to the Gfo/Idh/MocA family.</text>
</comment>